<dbReference type="Pfam" id="PF10604">
    <property type="entry name" value="Polyketide_cyc2"/>
    <property type="match status" value="1"/>
</dbReference>
<reference evidence="2" key="1">
    <citation type="journal article" date="2019" name="Int. J. Syst. Evol. Microbiol.">
        <title>The Global Catalogue of Microorganisms (GCM) 10K type strain sequencing project: providing services to taxonomists for standard genome sequencing and annotation.</title>
        <authorList>
            <consortium name="The Broad Institute Genomics Platform"/>
            <consortium name="The Broad Institute Genome Sequencing Center for Infectious Disease"/>
            <person name="Wu L."/>
            <person name="Ma J."/>
        </authorList>
    </citation>
    <scope>NUCLEOTIDE SEQUENCE [LARGE SCALE GENOMIC DNA]</scope>
    <source>
        <strain evidence="2">KCTC 42087</strain>
    </source>
</reference>
<dbReference type="RefSeq" id="WP_378282738.1">
    <property type="nucleotide sequence ID" value="NZ_JBHSON010000019.1"/>
</dbReference>
<dbReference type="EMBL" id="JBHSON010000019">
    <property type="protein sequence ID" value="MFC5747123.1"/>
    <property type="molecule type" value="Genomic_DNA"/>
</dbReference>
<dbReference type="Proteomes" id="UP001596074">
    <property type="component" value="Unassembled WGS sequence"/>
</dbReference>
<protein>
    <submittedName>
        <fullName evidence="1">SRPBCC family protein</fullName>
    </submittedName>
</protein>
<proteinExistence type="predicted"/>
<dbReference type="Gene3D" id="3.30.530.20">
    <property type="match status" value="1"/>
</dbReference>
<accession>A0ABW0ZXR3</accession>
<comment type="caution">
    <text evidence="1">The sequence shown here is derived from an EMBL/GenBank/DDBJ whole genome shotgun (WGS) entry which is preliminary data.</text>
</comment>
<dbReference type="SUPFAM" id="SSF55961">
    <property type="entry name" value="Bet v1-like"/>
    <property type="match status" value="1"/>
</dbReference>
<evidence type="ECO:0000313" key="2">
    <source>
        <dbReference type="Proteomes" id="UP001596074"/>
    </source>
</evidence>
<keyword evidence="2" id="KW-1185">Reference proteome</keyword>
<name>A0ABW0ZXR3_9ACTN</name>
<evidence type="ECO:0000313" key="1">
    <source>
        <dbReference type="EMBL" id="MFC5747123.1"/>
    </source>
</evidence>
<sequence length="157" mass="17342">MPQRTGPYTVECSATSRADPEVIFKHLAVAEAWSEWGSFPSRARRERAGAPTPNGIGAVRAIPPAREQVVEYDPPRHYAYVALSGLPVKEYRADVTLVPRGLETLIRWEGSFEPRYAGTGGLIRVLLNRALSSFARRVAHHSEHCEPGCPARLPDVL</sequence>
<gene>
    <name evidence="1" type="ORF">ACFPZN_15955</name>
</gene>
<dbReference type="InterPro" id="IPR023393">
    <property type="entry name" value="START-like_dom_sf"/>
</dbReference>
<dbReference type="CDD" id="cd07821">
    <property type="entry name" value="PYR_PYL_RCAR_like"/>
    <property type="match status" value="1"/>
</dbReference>
<organism evidence="1 2">
    <name type="scientific">Actinomadura rugatobispora</name>
    <dbReference type="NCBI Taxonomy" id="1994"/>
    <lineage>
        <taxon>Bacteria</taxon>
        <taxon>Bacillati</taxon>
        <taxon>Actinomycetota</taxon>
        <taxon>Actinomycetes</taxon>
        <taxon>Streptosporangiales</taxon>
        <taxon>Thermomonosporaceae</taxon>
        <taxon>Actinomadura</taxon>
    </lineage>
</organism>
<dbReference type="InterPro" id="IPR019587">
    <property type="entry name" value="Polyketide_cyclase/dehydratase"/>
</dbReference>